<proteinExistence type="predicted"/>
<gene>
    <name evidence="2" type="ORF">MMF94_04025</name>
</gene>
<dbReference type="InterPro" id="IPR015943">
    <property type="entry name" value="WD40/YVTN_repeat-like_dom_sf"/>
</dbReference>
<dbReference type="PANTHER" id="PTHR34512">
    <property type="entry name" value="CELL SURFACE PROTEIN"/>
    <property type="match status" value="1"/>
</dbReference>
<dbReference type="EMBL" id="JAKXMK010000003">
    <property type="protein sequence ID" value="MCH6164843.1"/>
    <property type="molecule type" value="Genomic_DNA"/>
</dbReference>
<dbReference type="Gene3D" id="2.130.10.10">
    <property type="entry name" value="YVTN repeat-like/Quinoprotein amine dehydrogenase"/>
    <property type="match status" value="1"/>
</dbReference>
<protein>
    <submittedName>
        <fullName evidence="2">PQQ-binding-like beta-propeller repeat protein</fullName>
    </submittedName>
</protein>
<accession>A0ABS9T8U5</accession>
<organism evidence="2 3">
    <name type="scientific">Pseudonocardia alaniniphila</name>
    <dbReference type="NCBI Taxonomy" id="75291"/>
    <lineage>
        <taxon>Bacteria</taxon>
        <taxon>Bacillati</taxon>
        <taxon>Actinomycetota</taxon>
        <taxon>Actinomycetes</taxon>
        <taxon>Pseudonocardiales</taxon>
        <taxon>Pseudonocardiaceae</taxon>
        <taxon>Pseudonocardia</taxon>
    </lineage>
</organism>
<dbReference type="InterPro" id="IPR011047">
    <property type="entry name" value="Quinoprotein_ADH-like_sf"/>
</dbReference>
<name>A0ABS9T8U5_9PSEU</name>
<feature type="domain" description="Pyrrolo-quinoline quinone repeat" evidence="1">
    <location>
        <begin position="85"/>
        <end position="221"/>
    </location>
</feature>
<reference evidence="2 3" key="1">
    <citation type="submission" date="2022-03" db="EMBL/GenBank/DDBJ databases">
        <title>Pseudonocardia alaer sp. nov., a novel actinomycete isolated from reed forest soil.</title>
        <authorList>
            <person name="Wang L."/>
        </authorList>
    </citation>
    <scope>NUCLEOTIDE SEQUENCE [LARGE SCALE GENOMIC DNA]</scope>
    <source>
        <strain evidence="2 3">Y-16303</strain>
    </source>
</reference>
<comment type="caution">
    <text evidence="2">The sequence shown here is derived from an EMBL/GenBank/DDBJ whole genome shotgun (WGS) entry which is preliminary data.</text>
</comment>
<dbReference type="Proteomes" id="UP001299970">
    <property type="component" value="Unassembled WGS sequence"/>
</dbReference>
<dbReference type="Pfam" id="PF13360">
    <property type="entry name" value="PQQ_2"/>
    <property type="match status" value="1"/>
</dbReference>
<evidence type="ECO:0000313" key="2">
    <source>
        <dbReference type="EMBL" id="MCH6164843.1"/>
    </source>
</evidence>
<sequence length="481" mass="48650">MSSRISPLRGGRSHGGARRWTGALAAALVGIAVLAGCGSASTGEPVVTSNPAAPVTPVPLSLGPDWPTYHGNGTRAGYVPEGPDPASPTVAWRAPLDGAVYASPIVVNGLVVAATEGGSLYGLDAATGAVRWRTHLADPVPGSALPCGDIDPIGITGTPVYDSGTGEVFAVATEQGIEHVLFGVDLRSGQVRDQRKVDAPGSEPATHLQRGALLLANGMVYIPYGGNYGDCGQYLGRVVGVPVTRNGPEVDFAVPTTREGGIWAPSGPAVLPGGDVLVTTGNGEAVGGAWDHSDSILRLSPQLRLLDGFAPSGWAQENSVDADLGSTGPVLLPGGRRVLAAGKGGGVYLTNVDALGGVDGQLDRLEPCHSYGGAATAPGRDGGAVVYLPCTEGLLQVRVGTDNRMSRGWQAPAVTGSPILVGTTVWSVQQNGTLDGLDSATGQVRGTVQVGAATRFATPATSGTALFVPTRDGVTAVALHH</sequence>
<keyword evidence="3" id="KW-1185">Reference proteome</keyword>
<dbReference type="InterPro" id="IPR002372">
    <property type="entry name" value="PQQ_rpt_dom"/>
</dbReference>
<dbReference type="Gene3D" id="2.40.10.480">
    <property type="match status" value="1"/>
</dbReference>
<dbReference type="InterPro" id="IPR018391">
    <property type="entry name" value="PQQ_b-propeller_rpt"/>
</dbReference>
<evidence type="ECO:0000313" key="3">
    <source>
        <dbReference type="Proteomes" id="UP001299970"/>
    </source>
</evidence>
<dbReference type="SMART" id="SM00564">
    <property type="entry name" value="PQQ"/>
    <property type="match status" value="2"/>
</dbReference>
<dbReference type="RefSeq" id="WP_241034865.1">
    <property type="nucleotide sequence ID" value="NZ_BAAAJF010000009.1"/>
</dbReference>
<evidence type="ECO:0000259" key="1">
    <source>
        <dbReference type="Pfam" id="PF13360"/>
    </source>
</evidence>
<dbReference type="SUPFAM" id="SSF50998">
    <property type="entry name" value="Quinoprotein alcohol dehydrogenase-like"/>
    <property type="match status" value="1"/>
</dbReference>
<dbReference type="PANTHER" id="PTHR34512:SF30">
    <property type="entry name" value="OUTER MEMBRANE PROTEIN ASSEMBLY FACTOR BAMB"/>
    <property type="match status" value="1"/>
</dbReference>